<dbReference type="EMBL" id="CAJNOC010004142">
    <property type="protein sequence ID" value="CAF1011117.1"/>
    <property type="molecule type" value="Genomic_DNA"/>
</dbReference>
<keyword evidence="3" id="KW-1185">Reference proteome</keyword>
<feature type="compositionally biased region" description="Polar residues" evidence="1">
    <location>
        <begin position="400"/>
        <end position="409"/>
    </location>
</feature>
<evidence type="ECO:0000313" key="2">
    <source>
        <dbReference type="EMBL" id="CAF1011117.1"/>
    </source>
</evidence>
<comment type="caution">
    <text evidence="2">The sequence shown here is derived from an EMBL/GenBank/DDBJ whole genome shotgun (WGS) entry which is preliminary data.</text>
</comment>
<feature type="compositionally biased region" description="Polar residues" evidence="1">
    <location>
        <begin position="261"/>
        <end position="271"/>
    </location>
</feature>
<name>A0A814HKL1_9BILA</name>
<organism evidence="2 3">
    <name type="scientific">Brachionus calyciflorus</name>
    <dbReference type="NCBI Taxonomy" id="104777"/>
    <lineage>
        <taxon>Eukaryota</taxon>
        <taxon>Metazoa</taxon>
        <taxon>Spiralia</taxon>
        <taxon>Gnathifera</taxon>
        <taxon>Rotifera</taxon>
        <taxon>Eurotatoria</taxon>
        <taxon>Monogononta</taxon>
        <taxon>Pseudotrocha</taxon>
        <taxon>Ploima</taxon>
        <taxon>Brachionidae</taxon>
        <taxon>Brachionus</taxon>
    </lineage>
</organism>
<protein>
    <submittedName>
        <fullName evidence="2">Uncharacterized protein</fullName>
    </submittedName>
</protein>
<dbReference type="OrthoDB" id="10612210at2759"/>
<evidence type="ECO:0000256" key="1">
    <source>
        <dbReference type="SAM" id="MobiDB-lite"/>
    </source>
</evidence>
<evidence type="ECO:0000313" key="3">
    <source>
        <dbReference type="Proteomes" id="UP000663879"/>
    </source>
</evidence>
<reference evidence="2" key="1">
    <citation type="submission" date="2021-02" db="EMBL/GenBank/DDBJ databases">
        <authorList>
            <person name="Nowell W R."/>
        </authorList>
    </citation>
    <scope>NUCLEOTIDE SEQUENCE</scope>
    <source>
        <strain evidence="2">Ploen Becks lab</strain>
    </source>
</reference>
<feature type="region of interest" description="Disordered" evidence="1">
    <location>
        <begin position="214"/>
        <end position="314"/>
    </location>
</feature>
<feature type="region of interest" description="Disordered" evidence="1">
    <location>
        <begin position="175"/>
        <end position="199"/>
    </location>
</feature>
<sequence>PELDESQALLNGLKDSNCIISVNNNNNQNMSRGNQFTSISRTSRNSQNELTLPPIIESQVNTEISNVKKSVSRVDSGIANDYTNENIIGSIKGINGWTISTNGSEVDIEITKSSPRDKSKNKHVEITTVELIENSSGLKKNQTSSTFISYDRSQSNNSNSKINIDLIPNHHQNNEASMQQQQRNQRVKSSVKIKEERQPVRRLMDKRENTFVSINDGGVLNRRNSNTSDYYPHQSIDQKPVPKPRKQENRSTSLQRRETNSKISIENNKQILRQDSKPKFKQPNGHITLHRSNTNETLSRPKTGPFNTNNNNNNNQIQHRQINKNTQKPIVVLDATETKNKIENTNLNDTSIIETSVNKTDEEEIKESVDPETGLNFYTLERIKSWLKEIDNCSNMYKSTSQIDYSSSGRSDRNEKSERNANNHSNDYDLSDYDSLDEQIIEYNRVVDKTFHIIHED</sequence>
<feature type="non-terminal residue" evidence="2">
    <location>
        <position position="1"/>
    </location>
</feature>
<feature type="compositionally biased region" description="Basic and acidic residues" evidence="1">
    <location>
        <begin position="245"/>
        <end position="260"/>
    </location>
</feature>
<feature type="compositionally biased region" description="Basic and acidic residues" evidence="1">
    <location>
        <begin position="410"/>
        <end position="421"/>
    </location>
</feature>
<gene>
    <name evidence="2" type="ORF">OXX778_LOCUS16895</name>
</gene>
<accession>A0A814HKL1</accession>
<proteinExistence type="predicted"/>
<feature type="compositionally biased region" description="Polar residues" evidence="1">
    <location>
        <begin position="175"/>
        <end position="184"/>
    </location>
</feature>
<feature type="compositionally biased region" description="Polar residues" evidence="1">
    <location>
        <begin position="290"/>
        <end position="300"/>
    </location>
</feature>
<feature type="region of interest" description="Disordered" evidence="1">
    <location>
        <begin position="400"/>
        <end position="431"/>
    </location>
</feature>
<dbReference type="AlphaFoldDB" id="A0A814HKL1"/>
<dbReference type="Proteomes" id="UP000663879">
    <property type="component" value="Unassembled WGS sequence"/>
</dbReference>